<keyword evidence="12 13" id="KW-0472">Membrane</keyword>
<evidence type="ECO:0000256" key="9">
    <source>
        <dbReference type="ARBA" id="ARBA00022982"/>
    </source>
</evidence>
<dbReference type="STRING" id="1795632.TH606_03250"/>
<keyword evidence="4" id="KW-0813">Transport</keyword>
<keyword evidence="11" id="KW-0408">Iron</keyword>
<dbReference type="Pfam" id="PF01292">
    <property type="entry name" value="Ni_hydr_CYTB"/>
    <property type="match status" value="1"/>
</dbReference>
<evidence type="ECO:0000256" key="6">
    <source>
        <dbReference type="ARBA" id="ARBA00022617"/>
    </source>
</evidence>
<dbReference type="GO" id="GO:0009055">
    <property type="term" value="F:electron transfer activity"/>
    <property type="evidence" value="ECO:0007669"/>
    <property type="project" value="InterPro"/>
</dbReference>
<feature type="transmembrane region" description="Helical" evidence="13">
    <location>
        <begin position="232"/>
        <end position="256"/>
    </location>
</feature>
<evidence type="ECO:0000256" key="10">
    <source>
        <dbReference type="ARBA" id="ARBA00022989"/>
    </source>
</evidence>
<evidence type="ECO:0000259" key="15">
    <source>
        <dbReference type="Pfam" id="PF01292"/>
    </source>
</evidence>
<evidence type="ECO:0000256" key="13">
    <source>
        <dbReference type="SAM" id="Phobius"/>
    </source>
</evidence>
<dbReference type="InterPro" id="IPR051817">
    <property type="entry name" value="FDH_cytochrome_b556_subunit"/>
</dbReference>
<evidence type="ECO:0000313" key="16">
    <source>
        <dbReference type="EMBL" id="OAG28170.1"/>
    </source>
</evidence>
<keyword evidence="14" id="KW-0732">Signal</keyword>
<dbReference type="GO" id="GO:0015944">
    <property type="term" value="P:formate oxidation"/>
    <property type="evidence" value="ECO:0007669"/>
    <property type="project" value="TreeGrafter"/>
</dbReference>
<organism evidence="16 17">
    <name type="scientific">Thermodesulfatator autotrophicus</name>
    <dbReference type="NCBI Taxonomy" id="1795632"/>
    <lineage>
        <taxon>Bacteria</taxon>
        <taxon>Pseudomonadati</taxon>
        <taxon>Thermodesulfobacteriota</taxon>
        <taxon>Thermodesulfobacteria</taxon>
        <taxon>Thermodesulfobacteriales</taxon>
        <taxon>Thermodesulfatatoraceae</taxon>
        <taxon>Thermodesulfatator</taxon>
    </lineage>
</organism>
<keyword evidence="17" id="KW-1185">Reference proteome</keyword>
<feature type="chain" id="PRO_5008060218" evidence="14">
    <location>
        <begin position="23"/>
        <end position="288"/>
    </location>
</feature>
<keyword evidence="7 13" id="KW-0812">Transmembrane</keyword>
<name>A0A177E9S5_9BACT</name>
<evidence type="ECO:0000313" key="17">
    <source>
        <dbReference type="Proteomes" id="UP000076964"/>
    </source>
</evidence>
<dbReference type="InterPro" id="IPR016174">
    <property type="entry name" value="Di-haem_cyt_TM"/>
</dbReference>
<evidence type="ECO:0000256" key="1">
    <source>
        <dbReference type="ARBA" id="ARBA00001971"/>
    </source>
</evidence>
<keyword evidence="8" id="KW-0479">Metal-binding</keyword>
<dbReference type="OrthoDB" id="9790598at2"/>
<evidence type="ECO:0000256" key="12">
    <source>
        <dbReference type="ARBA" id="ARBA00023136"/>
    </source>
</evidence>
<comment type="cofactor">
    <cofactor evidence="1">
        <name>heme</name>
        <dbReference type="ChEBI" id="CHEBI:30413"/>
    </cofactor>
</comment>
<dbReference type="AlphaFoldDB" id="A0A177E9S5"/>
<evidence type="ECO:0000256" key="8">
    <source>
        <dbReference type="ARBA" id="ARBA00022723"/>
    </source>
</evidence>
<dbReference type="GO" id="GO:0005886">
    <property type="term" value="C:plasma membrane"/>
    <property type="evidence" value="ECO:0007669"/>
    <property type="project" value="UniProtKB-SubCell"/>
</dbReference>
<evidence type="ECO:0000256" key="2">
    <source>
        <dbReference type="ARBA" id="ARBA00004651"/>
    </source>
</evidence>
<dbReference type="GO" id="GO:0022904">
    <property type="term" value="P:respiratory electron transport chain"/>
    <property type="evidence" value="ECO:0007669"/>
    <property type="project" value="InterPro"/>
</dbReference>
<evidence type="ECO:0000256" key="14">
    <source>
        <dbReference type="SAM" id="SignalP"/>
    </source>
</evidence>
<dbReference type="GO" id="GO:0009061">
    <property type="term" value="P:anaerobic respiration"/>
    <property type="evidence" value="ECO:0007669"/>
    <property type="project" value="TreeGrafter"/>
</dbReference>
<feature type="transmembrane region" description="Helical" evidence="13">
    <location>
        <begin position="139"/>
        <end position="160"/>
    </location>
</feature>
<feature type="transmembrane region" description="Helical" evidence="13">
    <location>
        <begin position="63"/>
        <end position="82"/>
    </location>
</feature>
<dbReference type="GO" id="GO:0046872">
    <property type="term" value="F:metal ion binding"/>
    <property type="evidence" value="ECO:0007669"/>
    <property type="project" value="UniProtKB-KW"/>
</dbReference>
<gene>
    <name evidence="16" type="ORF">TH606_03250</name>
</gene>
<keyword evidence="10 13" id="KW-1133">Transmembrane helix</keyword>
<keyword evidence="5" id="KW-1003">Cell membrane</keyword>
<evidence type="ECO:0000256" key="5">
    <source>
        <dbReference type="ARBA" id="ARBA00022475"/>
    </source>
</evidence>
<evidence type="ECO:0000256" key="7">
    <source>
        <dbReference type="ARBA" id="ARBA00022692"/>
    </source>
</evidence>
<feature type="signal peptide" evidence="14">
    <location>
        <begin position="1"/>
        <end position="22"/>
    </location>
</feature>
<sequence length="288" mass="32820">MNKKIFLGLLFIIGALADTAFAQTAPAKAYLIDIWYGFYNAIVGDWAKNAPLFIEYVTKMKPVYLLVVIGVPSVFLLHYLIIGPKKFSHEGEQILYYDVFARIIHWLAALFFSLLVFTGLIIIFANVFGGGSFVKFCRYVHLISAFGFGITVVPMFLMWLKDMLPAPYDIKWFLILGGYLSKKKRPIPAGKYNAGQKMWFWLATLGGGFMLFTGFYIYLFNTSLETLRLYTLLHMLLGIAIVALFFTHIYMSMIAIKGALWSMITGYKSADEVSILHSKYYEKLKKKA</sequence>
<evidence type="ECO:0000256" key="3">
    <source>
        <dbReference type="ARBA" id="ARBA00010747"/>
    </source>
</evidence>
<dbReference type="NCBIfam" id="TIGR01583">
    <property type="entry name" value="formate-DH-gamm"/>
    <property type="match status" value="1"/>
</dbReference>
<dbReference type="EMBL" id="LSFI01000010">
    <property type="protein sequence ID" value="OAG28170.1"/>
    <property type="molecule type" value="Genomic_DNA"/>
</dbReference>
<evidence type="ECO:0000256" key="11">
    <source>
        <dbReference type="ARBA" id="ARBA00023004"/>
    </source>
</evidence>
<dbReference type="GO" id="GO:0036397">
    <property type="term" value="F:formate dehydrogenase (quinone) activity"/>
    <property type="evidence" value="ECO:0007669"/>
    <property type="project" value="TreeGrafter"/>
</dbReference>
<proteinExistence type="inferred from homology"/>
<feature type="transmembrane region" description="Helical" evidence="13">
    <location>
        <begin position="103"/>
        <end position="127"/>
    </location>
</feature>
<dbReference type="PANTHER" id="PTHR30074:SF6">
    <property type="entry name" value="FORMATE DEHYDROGENASE GAMMA SUBUNIT"/>
    <property type="match status" value="1"/>
</dbReference>
<dbReference type="Gene3D" id="1.20.950.20">
    <property type="entry name" value="Transmembrane di-heme cytochromes, Chain C"/>
    <property type="match status" value="1"/>
</dbReference>
<comment type="caution">
    <text evidence="16">The sequence shown here is derived from an EMBL/GenBank/DDBJ whole genome shotgun (WGS) entry which is preliminary data.</text>
</comment>
<reference evidence="16 17" key="1">
    <citation type="submission" date="2016-02" db="EMBL/GenBank/DDBJ databases">
        <title>Draft genome sequence of Thermodesulfatator sp. S606.</title>
        <authorList>
            <person name="Lai Q."/>
            <person name="Cao J."/>
            <person name="Dupont S."/>
            <person name="Shao Z."/>
            <person name="Jebbar M."/>
            <person name="Alain K."/>
        </authorList>
    </citation>
    <scope>NUCLEOTIDE SEQUENCE [LARGE SCALE GENOMIC DNA]</scope>
    <source>
        <strain evidence="16 17">S606</strain>
    </source>
</reference>
<dbReference type="GO" id="GO:0009326">
    <property type="term" value="C:formate dehydrogenase complex"/>
    <property type="evidence" value="ECO:0007669"/>
    <property type="project" value="InterPro"/>
</dbReference>
<comment type="subcellular location">
    <subcellularLocation>
        <location evidence="2">Cell membrane</location>
        <topology evidence="2">Multi-pass membrane protein</topology>
    </subcellularLocation>
</comment>
<keyword evidence="6" id="KW-0349">Heme</keyword>
<dbReference type="PANTHER" id="PTHR30074">
    <property type="entry name" value="FORMATE DEHYDROGENASE, NITRATE-INDUCIBLE, CYTOCHROME B556 FDN SUBUNIT"/>
    <property type="match status" value="1"/>
</dbReference>
<dbReference type="Proteomes" id="UP000076964">
    <property type="component" value="Unassembled WGS sequence"/>
</dbReference>
<dbReference type="InterPro" id="IPR011577">
    <property type="entry name" value="Cyt_b561_bac/Ni-Hgenase"/>
</dbReference>
<dbReference type="SUPFAM" id="SSF81342">
    <property type="entry name" value="Transmembrane di-heme cytochromes"/>
    <property type="match status" value="1"/>
</dbReference>
<comment type="similarity">
    <text evidence="3">Belongs to the formate dehydrogenase gamma subunit family.</text>
</comment>
<dbReference type="RefSeq" id="WP_068541266.1">
    <property type="nucleotide sequence ID" value="NZ_LSFI01000010.1"/>
</dbReference>
<feature type="transmembrane region" description="Helical" evidence="13">
    <location>
        <begin position="199"/>
        <end position="220"/>
    </location>
</feature>
<accession>A0A177E9S5</accession>
<evidence type="ECO:0000256" key="4">
    <source>
        <dbReference type="ARBA" id="ARBA00022448"/>
    </source>
</evidence>
<protein>
    <submittedName>
        <fullName evidence="16">Formate dehydrogenase</fullName>
    </submittedName>
</protein>
<dbReference type="InterPro" id="IPR006471">
    <property type="entry name" value="Formate_DH_gsu"/>
</dbReference>
<dbReference type="GO" id="GO:0008863">
    <property type="term" value="F:formate dehydrogenase (NAD+) activity"/>
    <property type="evidence" value="ECO:0007669"/>
    <property type="project" value="InterPro"/>
</dbReference>
<keyword evidence="9" id="KW-0249">Electron transport</keyword>
<feature type="domain" description="Cytochrome b561 bacterial/Ni-hydrogenase" evidence="15">
    <location>
        <begin position="97"/>
        <end position="266"/>
    </location>
</feature>